<dbReference type="PANTHER" id="PTHR34293:SF1">
    <property type="entry name" value="HTH-TYPE TRANSCRIPTIONAL REGULATOR TRMBL2"/>
    <property type="match status" value="1"/>
</dbReference>
<dbReference type="PANTHER" id="PTHR34293">
    <property type="entry name" value="HTH-TYPE TRANSCRIPTIONAL REGULATOR TRMBL2"/>
    <property type="match status" value="1"/>
</dbReference>
<name>A0A6B0GXF4_9EURY</name>
<evidence type="ECO:0000313" key="3">
    <source>
        <dbReference type="Proteomes" id="UP000451471"/>
    </source>
</evidence>
<dbReference type="Proteomes" id="UP000451471">
    <property type="component" value="Unassembled WGS sequence"/>
</dbReference>
<accession>A0A6B0GXF4</accession>
<dbReference type="OrthoDB" id="30795at2157"/>
<dbReference type="InterPro" id="IPR036390">
    <property type="entry name" value="WH_DNA-bd_sf"/>
</dbReference>
<dbReference type="EMBL" id="WSZK01000041">
    <property type="protein sequence ID" value="MWG36815.1"/>
    <property type="molecule type" value="Genomic_DNA"/>
</dbReference>
<organism evidence="2 3">
    <name type="scientific">Halomarina oriensis</name>
    <dbReference type="NCBI Taxonomy" id="671145"/>
    <lineage>
        <taxon>Archaea</taxon>
        <taxon>Methanobacteriati</taxon>
        <taxon>Methanobacteriota</taxon>
        <taxon>Stenosarchaea group</taxon>
        <taxon>Halobacteria</taxon>
        <taxon>Halobacteriales</taxon>
        <taxon>Natronomonadaceae</taxon>
        <taxon>Halomarina</taxon>
    </lineage>
</organism>
<dbReference type="SUPFAM" id="SSF46785">
    <property type="entry name" value="Winged helix' DNA-binding domain"/>
    <property type="match status" value="1"/>
</dbReference>
<comment type="caution">
    <text evidence="2">The sequence shown here is derived from an EMBL/GenBank/DDBJ whole genome shotgun (WGS) entry which is preliminary data.</text>
</comment>
<dbReference type="Pfam" id="PF01978">
    <property type="entry name" value="TrmB"/>
    <property type="match status" value="1"/>
</dbReference>
<dbReference type="AlphaFoldDB" id="A0A6B0GXF4"/>
<proteinExistence type="predicted"/>
<reference evidence="2 3" key="1">
    <citation type="submission" date="2019-12" db="EMBL/GenBank/DDBJ databases">
        <title>Halocatena pleomorpha gen. nov. sp. nov., an extremely halophilic archaeon of family Halobacteriaceae isolated from saltpan soil.</title>
        <authorList>
            <person name="Pal Y."/>
            <person name="Verma A."/>
            <person name="Krishnamurthi S."/>
            <person name="Kumar P."/>
        </authorList>
    </citation>
    <scope>NUCLEOTIDE SEQUENCE [LARGE SCALE GENOMIC DNA]</scope>
    <source>
        <strain evidence="2 3">JCM 16495</strain>
    </source>
</reference>
<gene>
    <name evidence="2" type="ORF">GQS65_20390</name>
</gene>
<evidence type="ECO:0000259" key="1">
    <source>
        <dbReference type="Pfam" id="PF01978"/>
    </source>
</evidence>
<protein>
    <submittedName>
        <fullName evidence="2">TrmB family transcriptional regulator</fullName>
    </submittedName>
</protein>
<keyword evidence="3" id="KW-1185">Reference proteome</keyword>
<evidence type="ECO:0000313" key="2">
    <source>
        <dbReference type="EMBL" id="MWG36815.1"/>
    </source>
</evidence>
<feature type="domain" description="Transcription regulator TrmB N-terminal" evidence="1">
    <location>
        <begin position="10"/>
        <end position="76"/>
    </location>
</feature>
<dbReference type="InterPro" id="IPR002831">
    <property type="entry name" value="Tscrpt_reg_TrmB_N"/>
</dbReference>
<dbReference type="InterPro" id="IPR051797">
    <property type="entry name" value="TrmB-like"/>
</dbReference>
<dbReference type="InterPro" id="IPR036388">
    <property type="entry name" value="WH-like_DNA-bd_sf"/>
</dbReference>
<sequence>MSAHEAVEGLKRLGLSSYEAGVFVALQRLATGSASEVSRASEVPRSQVYGAAESLAERGLIEVVEGSPKRYRPVSLDTARRQLRERIDREEARAFESLANLQGTDADTSDDGVATVKGRHALDDRIASLVGTATDRVMLVAWSVDHLPPAVEEALRERATAGVTTVLVTEASSLGARLDDSAVRVIVAPSKPTGGVSGRTLLVDEDTVLLSVESADEDAPAETGLWTAHSDIGHILAQFVHAGMMYGVESEGGWAASDTTFDF</sequence>
<dbReference type="RefSeq" id="WP_158206465.1">
    <property type="nucleotide sequence ID" value="NZ_WSZK01000041.1"/>
</dbReference>
<dbReference type="Gene3D" id="1.10.10.10">
    <property type="entry name" value="Winged helix-like DNA-binding domain superfamily/Winged helix DNA-binding domain"/>
    <property type="match status" value="1"/>
</dbReference>